<name>K3WDL1_GLOUD</name>
<proteinExistence type="inferred from homology"/>
<dbReference type="FunCoup" id="K3WDL1">
    <property type="interactions" value="2"/>
</dbReference>
<evidence type="ECO:0000256" key="3">
    <source>
        <dbReference type="SAM" id="MobiDB-lite"/>
    </source>
</evidence>
<dbReference type="AlphaFoldDB" id="K3WDL1"/>
<organism evidence="4 5">
    <name type="scientific">Globisporangium ultimum (strain ATCC 200006 / CBS 805.95 / DAOM BR144)</name>
    <name type="common">Pythium ultimum</name>
    <dbReference type="NCBI Taxonomy" id="431595"/>
    <lineage>
        <taxon>Eukaryota</taxon>
        <taxon>Sar</taxon>
        <taxon>Stramenopiles</taxon>
        <taxon>Oomycota</taxon>
        <taxon>Peronosporomycetes</taxon>
        <taxon>Pythiales</taxon>
        <taxon>Pythiaceae</taxon>
        <taxon>Globisporangium</taxon>
    </lineage>
</organism>
<dbReference type="eggNOG" id="ENOG502RV1A">
    <property type="taxonomic scope" value="Eukaryota"/>
</dbReference>
<keyword evidence="2" id="KW-1015">Disulfide bond</keyword>
<protein>
    <recommendedName>
        <fullName evidence="6">Mitochondrial distribution and morphology protein 35</fullName>
    </recommendedName>
</protein>
<reference evidence="5" key="2">
    <citation type="submission" date="2010-04" db="EMBL/GenBank/DDBJ databases">
        <authorList>
            <person name="Buell R."/>
            <person name="Hamilton J."/>
            <person name="Hostetler J."/>
        </authorList>
    </citation>
    <scope>NUCLEOTIDE SEQUENCE [LARGE SCALE GENOMIC DNA]</scope>
    <source>
        <strain evidence="5">DAOM:BR144</strain>
    </source>
</reference>
<dbReference type="InterPro" id="IPR007918">
    <property type="entry name" value="MDM35_apoptosis"/>
</dbReference>
<accession>K3WDL1</accession>
<sequence length="94" mass="11167">MADATEKEEPGCWQKKAVYEQCFDQWYKDVFLQHKANGVAGCQEEYKAYWTCFMKELRKEKVLVEGIKSVMPEEAKARWTAQMDREEPHTENKK</sequence>
<evidence type="ECO:0000313" key="5">
    <source>
        <dbReference type="Proteomes" id="UP000019132"/>
    </source>
</evidence>
<dbReference type="InParanoid" id="K3WDL1"/>
<keyword evidence="5" id="KW-1185">Reference proteome</keyword>
<dbReference type="EnsemblProtists" id="PYU1_T003052">
    <property type="protein sequence ID" value="PYU1_T003052"/>
    <property type="gene ID" value="PYU1_G003048"/>
</dbReference>
<evidence type="ECO:0000313" key="4">
    <source>
        <dbReference type="EnsemblProtists" id="PYU1_T003052"/>
    </source>
</evidence>
<dbReference type="Pfam" id="PF05254">
    <property type="entry name" value="UPF0203"/>
    <property type="match status" value="1"/>
</dbReference>
<dbReference type="EMBL" id="GL376628">
    <property type="status" value="NOT_ANNOTATED_CDS"/>
    <property type="molecule type" value="Genomic_DNA"/>
</dbReference>
<dbReference type="Proteomes" id="UP000019132">
    <property type="component" value="Unassembled WGS sequence"/>
</dbReference>
<comment type="similarity">
    <text evidence="1">Belongs to the TRIAP1/MDM35 family.</text>
</comment>
<evidence type="ECO:0008006" key="6">
    <source>
        <dbReference type="Google" id="ProtNLM"/>
    </source>
</evidence>
<dbReference type="OMA" id="KEYSACM"/>
<reference evidence="4" key="3">
    <citation type="submission" date="2015-02" db="UniProtKB">
        <authorList>
            <consortium name="EnsemblProtists"/>
        </authorList>
    </citation>
    <scope>IDENTIFICATION</scope>
    <source>
        <strain evidence="4">DAOM BR144</strain>
    </source>
</reference>
<dbReference type="VEuPathDB" id="FungiDB:PYU1_G003048"/>
<feature type="region of interest" description="Disordered" evidence="3">
    <location>
        <begin position="75"/>
        <end position="94"/>
    </location>
</feature>
<dbReference type="HOGENOM" id="CLU_185628_0_0_1"/>
<evidence type="ECO:0000256" key="1">
    <source>
        <dbReference type="ARBA" id="ARBA00006196"/>
    </source>
</evidence>
<evidence type="ECO:0000256" key="2">
    <source>
        <dbReference type="ARBA" id="ARBA00023157"/>
    </source>
</evidence>
<reference evidence="5" key="1">
    <citation type="journal article" date="2010" name="Genome Biol.">
        <title>Genome sequence of the necrotrophic plant pathogen Pythium ultimum reveals original pathogenicity mechanisms and effector repertoire.</title>
        <authorList>
            <person name="Levesque C.A."/>
            <person name="Brouwer H."/>
            <person name="Cano L."/>
            <person name="Hamilton J.P."/>
            <person name="Holt C."/>
            <person name="Huitema E."/>
            <person name="Raffaele S."/>
            <person name="Robideau G.P."/>
            <person name="Thines M."/>
            <person name="Win J."/>
            <person name="Zerillo M.M."/>
            <person name="Beakes G.W."/>
            <person name="Boore J.L."/>
            <person name="Busam D."/>
            <person name="Dumas B."/>
            <person name="Ferriera S."/>
            <person name="Fuerstenberg S.I."/>
            <person name="Gachon C.M."/>
            <person name="Gaulin E."/>
            <person name="Govers F."/>
            <person name="Grenville-Briggs L."/>
            <person name="Horner N."/>
            <person name="Hostetler J."/>
            <person name="Jiang R.H."/>
            <person name="Johnson J."/>
            <person name="Krajaejun T."/>
            <person name="Lin H."/>
            <person name="Meijer H.J."/>
            <person name="Moore B."/>
            <person name="Morris P."/>
            <person name="Phuntmart V."/>
            <person name="Puiu D."/>
            <person name="Shetty J."/>
            <person name="Stajich J.E."/>
            <person name="Tripathy S."/>
            <person name="Wawra S."/>
            <person name="van West P."/>
            <person name="Whitty B.R."/>
            <person name="Coutinho P.M."/>
            <person name="Henrissat B."/>
            <person name="Martin F."/>
            <person name="Thomas P.D."/>
            <person name="Tyler B.M."/>
            <person name="De Vries R.P."/>
            <person name="Kamoun S."/>
            <person name="Yandell M."/>
            <person name="Tisserat N."/>
            <person name="Buell C.R."/>
        </authorList>
    </citation>
    <scope>NUCLEOTIDE SEQUENCE</scope>
    <source>
        <strain evidence="5">DAOM:BR144</strain>
    </source>
</reference>